<keyword evidence="4" id="KW-0378">Hydrolase</keyword>
<accession>A0A544UQ09</accession>
<evidence type="ECO:0000256" key="3">
    <source>
        <dbReference type="ARBA" id="ARBA00011901"/>
    </source>
</evidence>
<dbReference type="InterPro" id="IPR036680">
    <property type="entry name" value="SPOR-like_sf"/>
</dbReference>
<organism evidence="11 12">
    <name type="scientific">Lysinibacillus sphaericus</name>
    <name type="common">Bacillus sphaericus</name>
    <dbReference type="NCBI Taxonomy" id="1421"/>
    <lineage>
        <taxon>Bacteria</taxon>
        <taxon>Bacillati</taxon>
        <taxon>Bacillota</taxon>
        <taxon>Bacilli</taxon>
        <taxon>Bacillales</taxon>
        <taxon>Bacillaceae</taxon>
        <taxon>Lysinibacillus</taxon>
    </lineage>
</organism>
<dbReference type="CDD" id="cd06583">
    <property type="entry name" value="PGRP"/>
    <property type="match status" value="1"/>
</dbReference>
<dbReference type="GO" id="GO:0009254">
    <property type="term" value="P:peptidoglycan turnover"/>
    <property type="evidence" value="ECO:0007669"/>
    <property type="project" value="TreeGrafter"/>
</dbReference>
<evidence type="ECO:0000256" key="2">
    <source>
        <dbReference type="ARBA" id="ARBA00007553"/>
    </source>
</evidence>
<comment type="similarity">
    <text evidence="2">Belongs to the N-acetylmuramoyl-L-alanine amidase 2 family.</text>
</comment>
<gene>
    <name evidence="11" type="ORF">C7Y47_06520</name>
</gene>
<sequence length="264" mass="29675">MIKVQSSRFLHYDKKKGGKPMVTIRQKLVSTSQAMNMTNGKNNAKKYIVVHETDNTSVGADADAHARLQINGNSREASWHWQVDDKEAVQSFEHFWECWGTGTYVGNSQGIQVEICVNSDGDYLKAVDNAVNLIAKIIKDENITIQNIVQHNYFSGKNCPRNIRAGKIPWSQFIDMVKKAGDTQIPPVETQKYRIFTGTYSTLKAAESAAQVMKKTFGWLVYIEQDAANYRIRTGTFTGINAVKNAEMKIKNAKLAQVTYIKDA</sequence>
<dbReference type="PROSITE" id="PS51724">
    <property type="entry name" value="SPOR"/>
    <property type="match status" value="1"/>
</dbReference>
<evidence type="ECO:0000256" key="5">
    <source>
        <dbReference type="ARBA" id="ARBA00022969"/>
    </source>
</evidence>
<proteinExistence type="inferred from homology"/>
<dbReference type="Proteomes" id="UP000317944">
    <property type="component" value="Unassembled WGS sequence"/>
</dbReference>
<comment type="catalytic activity">
    <reaction evidence="1">
        <text>Hydrolyzes the link between N-acetylmuramoyl residues and L-amino acid residues in certain cell-wall glycopeptides.</text>
        <dbReference type="EC" id="3.5.1.28"/>
    </reaction>
</comment>
<dbReference type="EMBL" id="SADV01000004">
    <property type="protein sequence ID" value="TQR35933.1"/>
    <property type="molecule type" value="Genomic_DNA"/>
</dbReference>
<dbReference type="GO" id="GO:0008745">
    <property type="term" value="F:N-acetylmuramoyl-L-alanine amidase activity"/>
    <property type="evidence" value="ECO:0007669"/>
    <property type="project" value="UniProtKB-EC"/>
</dbReference>
<dbReference type="PANTHER" id="PTHR30417">
    <property type="entry name" value="N-ACETYLMURAMOYL-L-ALANINE AMIDASE AMID"/>
    <property type="match status" value="1"/>
</dbReference>
<evidence type="ECO:0000256" key="8">
    <source>
        <dbReference type="ARBA" id="ARBA00030881"/>
    </source>
</evidence>
<dbReference type="PANTHER" id="PTHR30417:SF11">
    <property type="entry name" value="N-ACETYLMURAMOYL-L-ALANINE AMIDASE XLYA"/>
    <property type="match status" value="1"/>
</dbReference>
<comment type="caution">
    <text evidence="11">The sequence shown here is derived from an EMBL/GenBank/DDBJ whole genome shotgun (WGS) entry which is preliminary data.</text>
</comment>
<reference evidence="11 12" key="1">
    <citation type="submission" date="2018-03" db="EMBL/GenBank/DDBJ databases">
        <title>Aerobic endospore-forming bacteria genome sequencing and assembly.</title>
        <authorList>
            <person name="Cavalcante D.A."/>
            <person name="Driks A."/>
            <person name="Putonti C."/>
            <person name="De-Souza M.T."/>
        </authorList>
    </citation>
    <scope>NUCLEOTIDE SEQUENCE [LARGE SCALE GENOMIC DNA]</scope>
    <source>
        <strain evidence="11 12">SDF0037</strain>
    </source>
</reference>
<dbReference type="GO" id="GO:0042834">
    <property type="term" value="F:peptidoglycan binding"/>
    <property type="evidence" value="ECO:0007669"/>
    <property type="project" value="InterPro"/>
</dbReference>
<dbReference type="GO" id="GO:0030435">
    <property type="term" value="P:sporulation resulting in formation of a cellular spore"/>
    <property type="evidence" value="ECO:0007669"/>
    <property type="project" value="UniProtKB-KW"/>
</dbReference>
<dbReference type="SUPFAM" id="SSF110997">
    <property type="entry name" value="Sporulation related repeat"/>
    <property type="match status" value="1"/>
</dbReference>
<keyword evidence="7" id="KW-0961">Cell wall biogenesis/degradation</keyword>
<dbReference type="SMART" id="SM00644">
    <property type="entry name" value="Ami_2"/>
    <property type="match status" value="1"/>
</dbReference>
<feature type="domain" description="SPOR" evidence="10">
    <location>
        <begin position="187"/>
        <end position="263"/>
    </location>
</feature>
<evidence type="ECO:0000256" key="1">
    <source>
        <dbReference type="ARBA" id="ARBA00001561"/>
    </source>
</evidence>
<evidence type="ECO:0000256" key="4">
    <source>
        <dbReference type="ARBA" id="ARBA00022801"/>
    </source>
</evidence>
<dbReference type="InterPro" id="IPR002502">
    <property type="entry name" value="Amidase_domain"/>
</dbReference>
<dbReference type="Gene3D" id="3.40.80.10">
    <property type="entry name" value="Peptidoglycan recognition protein-like"/>
    <property type="match status" value="1"/>
</dbReference>
<dbReference type="InterPro" id="IPR007730">
    <property type="entry name" value="SPOR-like_dom"/>
</dbReference>
<evidence type="ECO:0000256" key="6">
    <source>
        <dbReference type="ARBA" id="ARBA00023287"/>
    </source>
</evidence>
<dbReference type="GO" id="GO:0071555">
    <property type="term" value="P:cell wall organization"/>
    <property type="evidence" value="ECO:0007669"/>
    <property type="project" value="UniProtKB-KW"/>
</dbReference>
<dbReference type="GO" id="GO:0009253">
    <property type="term" value="P:peptidoglycan catabolic process"/>
    <property type="evidence" value="ECO:0007669"/>
    <property type="project" value="InterPro"/>
</dbReference>
<keyword evidence="5" id="KW-0749">Sporulation</keyword>
<dbReference type="OrthoDB" id="9794294at2"/>
<evidence type="ECO:0000313" key="12">
    <source>
        <dbReference type="Proteomes" id="UP000317944"/>
    </source>
</evidence>
<evidence type="ECO:0000259" key="10">
    <source>
        <dbReference type="PROSITE" id="PS51724"/>
    </source>
</evidence>
<dbReference type="AlphaFoldDB" id="A0A544UQ09"/>
<protein>
    <recommendedName>
        <fullName evidence="3">N-acetylmuramoyl-L-alanine amidase</fullName>
        <ecNumber evidence="3">3.5.1.28</ecNumber>
    </recommendedName>
    <alternativeName>
        <fullName evidence="9">Autolysin</fullName>
    </alternativeName>
    <alternativeName>
        <fullName evidence="8">Cell wall hydrolase</fullName>
    </alternativeName>
</protein>
<evidence type="ECO:0000313" key="11">
    <source>
        <dbReference type="EMBL" id="TQR35933.1"/>
    </source>
</evidence>
<dbReference type="SUPFAM" id="SSF55846">
    <property type="entry name" value="N-acetylmuramoyl-L-alanine amidase-like"/>
    <property type="match status" value="1"/>
</dbReference>
<dbReference type="InterPro" id="IPR051206">
    <property type="entry name" value="NAMLAA_amidase_2"/>
</dbReference>
<dbReference type="EC" id="3.5.1.28" evidence="3"/>
<dbReference type="InterPro" id="IPR036505">
    <property type="entry name" value="Amidase/PGRP_sf"/>
</dbReference>
<evidence type="ECO:0000256" key="9">
    <source>
        <dbReference type="ARBA" id="ARBA00032390"/>
    </source>
</evidence>
<keyword evidence="6" id="KW-0178">Competence</keyword>
<dbReference type="GO" id="GO:0030420">
    <property type="term" value="P:establishment of competence for transformation"/>
    <property type="evidence" value="ECO:0007669"/>
    <property type="project" value="UniProtKB-KW"/>
</dbReference>
<dbReference type="Pfam" id="PF01510">
    <property type="entry name" value="Amidase_2"/>
    <property type="match status" value="1"/>
</dbReference>
<name>A0A544UQ09_LYSSH</name>
<evidence type="ECO:0000256" key="7">
    <source>
        <dbReference type="ARBA" id="ARBA00023316"/>
    </source>
</evidence>